<dbReference type="SUPFAM" id="SSF101898">
    <property type="entry name" value="NHL repeat"/>
    <property type="match status" value="1"/>
</dbReference>
<name>A0A6P4Y0G6_BRABE</name>
<evidence type="ECO:0000313" key="4">
    <source>
        <dbReference type="Proteomes" id="UP000515135"/>
    </source>
</evidence>
<feature type="repeat" description="NHL" evidence="2">
    <location>
        <begin position="101"/>
        <end position="141"/>
    </location>
</feature>
<dbReference type="GO" id="GO:0043161">
    <property type="term" value="P:proteasome-mediated ubiquitin-dependent protein catabolic process"/>
    <property type="evidence" value="ECO:0007669"/>
    <property type="project" value="TreeGrafter"/>
</dbReference>
<dbReference type="GO" id="GO:0000209">
    <property type="term" value="P:protein polyubiquitination"/>
    <property type="evidence" value="ECO:0007669"/>
    <property type="project" value="TreeGrafter"/>
</dbReference>
<dbReference type="InterPro" id="IPR011042">
    <property type="entry name" value="6-blade_b-propeller_TolB-like"/>
</dbReference>
<dbReference type="GO" id="GO:0061630">
    <property type="term" value="F:ubiquitin protein ligase activity"/>
    <property type="evidence" value="ECO:0007669"/>
    <property type="project" value="TreeGrafter"/>
</dbReference>
<dbReference type="AlphaFoldDB" id="A0A6P4Y0G6"/>
<dbReference type="PROSITE" id="PS51125">
    <property type="entry name" value="NHL"/>
    <property type="match status" value="2"/>
</dbReference>
<dbReference type="Gene3D" id="2.60.120.740">
    <property type="match status" value="1"/>
</dbReference>
<dbReference type="GeneID" id="109463726"/>
<reference evidence="5" key="1">
    <citation type="submission" date="2025-08" db="UniProtKB">
        <authorList>
            <consortium name="RefSeq"/>
        </authorList>
    </citation>
    <scope>IDENTIFICATION</scope>
    <source>
        <tissue evidence="5">Gonad</tissue>
    </source>
</reference>
<dbReference type="InterPro" id="IPR043159">
    <property type="entry name" value="Lectin_gal-bd_sf"/>
</dbReference>
<feature type="domain" description="SUEL-type lectin" evidence="3">
    <location>
        <begin position="1"/>
        <end position="93"/>
    </location>
</feature>
<dbReference type="Pfam" id="PF01436">
    <property type="entry name" value="NHL"/>
    <property type="match status" value="1"/>
</dbReference>
<keyword evidence="1" id="KW-0677">Repeat</keyword>
<evidence type="ECO:0000259" key="3">
    <source>
        <dbReference type="PROSITE" id="PS50228"/>
    </source>
</evidence>
<evidence type="ECO:0000313" key="5">
    <source>
        <dbReference type="RefSeq" id="XP_019616134.1"/>
    </source>
</evidence>
<dbReference type="InterPro" id="IPR050952">
    <property type="entry name" value="TRIM-NHL_E3_ligases"/>
</dbReference>
<dbReference type="CDD" id="cd22823">
    <property type="entry name" value="Gal_Rha_Lectin"/>
    <property type="match status" value="1"/>
</dbReference>
<dbReference type="RefSeq" id="XP_019616134.1">
    <property type="nucleotide sequence ID" value="XM_019760575.1"/>
</dbReference>
<dbReference type="PROSITE" id="PS50228">
    <property type="entry name" value="SUEL_LECTIN"/>
    <property type="match status" value="1"/>
</dbReference>
<dbReference type="InterPro" id="IPR000922">
    <property type="entry name" value="Lectin_gal-bd_dom"/>
</dbReference>
<dbReference type="PANTHER" id="PTHR24104:SF50">
    <property type="entry name" value="SMP-30_GLUCONOLACTONASE_LRE-LIKE REGION DOMAIN-CONTAINING PROTEIN"/>
    <property type="match status" value="1"/>
</dbReference>
<dbReference type="GO" id="GO:0030246">
    <property type="term" value="F:carbohydrate binding"/>
    <property type="evidence" value="ECO:0007669"/>
    <property type="project" value="InterPro"/>
</dbReference>
<sequence length="371" mass="41429">MRLSCKRAADELLVIDDTFYGWEEQNSCCGCIRLNSTNVTCENADNRENYITLSTVRFRCQGLQQCDIPIEKDTFGDPCPDKRTYLEVTYHCEEKKESVTFGGAGKELGQFQTVAGLTVSSTNEIFVADQRNERIQVFSMNGSFLRSFPTGSIKAVDITMGRNDTLWVVLYRGRSHKNSLHQNAIHQYSEDGDVLANFNCSTKSRLHGIAWHQLSDRIILTMEWGADAVWFSPSYTLTQAASTCNMTRFASTGGGQLLQFVTVDREGDILFTDWYNSRVLKYDKNGVYLSSFGSFGSGAGKLYNPSGICVDGLGRVIMADTGNSRMEMFTAEGKHIRTVAYIHKPKHVAIGGEGQLVVSNQDHLVTILLKY</sequence>
<proteinExistence type="predicted"/>
<organism evidence="4 5">
    <name type="scientific">Branchiostoma belcheri</name>
    <name type="common">Amphioxus</name>
    <dbReference type="NCBI Taxonomy" id="7741"/>
    <lineage>
        <taxon>Eukaryota</taxon>
        <taxon>Metazoa</taxon>
        <taxon>Chordata</taxon>
        <taxon>Cephalochordata</taxon>
        <taxon>Leptocardii</taxon>
        <taxon>Amphioxiformes</taxon>
        <taxon>Branchiostomatidae</taxon>
        <taxon>Branchiostoma</taxon>
    </lineage>
</organism>
<feature type="repeat" description="NHL" evidence="2">
    <location>
        <begin position="289"/>
        <end position="332"/>
    </location>
</feature>
<dbReference type="OrthoDB" id="10020332at2759"/>
<dbReference type="Gene3D" id="2.120.10.30">
    <property type="entry name" value="TolB, C-terminal domain"/>
    <property type="match status" value="1"/>
</dbReference>
<dbReference type="Proteomes" id="UP000515135">
    <property type="component" value="Unplaced"/>
</dbReference>
<gene>
    <name evidence="5" type="primary">LOC109463726</name>
</gene>
<dbReference type="Pfam" id="PF02140">
    <property type="entry name" value="SUEL_Lectin"/>
    <property type="match status" value="1"/>
</dbReference>
<dbReference type="CDD" id="cd05819">
    <property type="entry name" value="NHL"/>
    <property type="match status" value="1"/>
</dbReference>
<keyword evidence="4" id="KW-1185">Reference proteome</keyword>
<evidence type="ECO:0000256" key="1">
    <source>
        <dbReference type="ARBA" id="ARBA00022737"/>
    </source>
</evidence>
<protein>
    <submittedName>
        <fullName evidence="5">E3 ubiquitin-protein ligase TRIM71-like</fullName>
    </submittedName>
</protein>
<accession>A0A6P4Y0G6</accession>
<evidence type="ECO:0000256" key="2">
    <source>
        <dbReference type="PROSITE-ProRule" id="PRU00504"/>
    </source>
</evidence>
<dbReference type="KEGG" id="bbel:109463726"/>
<dbReference type="InterPro" id="IPR001258">
    <property type="entry name" value="NHL_repeat"/>
</dbReference>
<dbReference type="PANTHER" id="PTHR24104">
    <property type="entry name" value="E3 UBIQUITIN-PROTEIN LIGASE NHLRC1-RELATED"/>
    <property type="match status" value="1"/>
</dbReference>